<evidence type="ECO:0000313" key="1">
    <source>
        <dbReference type="EMBL" id="OXA97374.1"/>
    </source>
</evidence>
<proteinExistence type="predicted"/>
<comment type="caution">
    <text evidence="1">The sequence shown here is derived from an EMBL/GenBank/DDBJ whole genome shotgun (WGS) entry which is preliminary data.</text>
</comment>
<keyword evidence="2" id="KW-1185">Reference proteome</keyword>
<evidence type="ECO:0000313" key="2">
    <source>
        <dbReference type="Proteomes" id="UP000198336"/>
    </source>
</evidence>
<name>A0A226HTC2_9FLAO</name>
<dbReference type="EMBL" id="MUHA01000026">
    <property type="protein sequence ID" value="OXA97374.1"/>
    <property type="molecule type" value="Genomic_DNA"/>
</dbReference>
<organism evidence="1 2">
    <name type="scientific">Flavobacterium oncorhynchi</name>
    <dbReference type="NCBI Taxonomy" id="728056"/>
    <lineage>
        <taxon>Bacteria</taxon>
        <taxon>Pseudomonadati</taxon>
        <taxon>Bacteroidota</taxon>
        <taxon>Flavobacteriia</taxon>
        <taxon>Flavobacteriales</taxon>
        <taxon>Flavobacteriaceae</taxon>
        <taxon>Flavobacterium</taxon>
    </lineage>
</organism>
<dbReference type="AlphaFoldDB" id="A0A226HTC2"/>
<dbReference type="Proteomes" id="UP000198336">
    <property type="component" value="Unassembled WGS sequence"/>
</dbReference>
<protein>
    <submittedName>
        <fullName evidence="1">Uncharacterized protein</fullName>
    </submittedName>
</protein>
<gene>
    <name evidence="1" type="ORF">B0A75_16800</name>
</gene>
<accession>A0A226HTC2</accession>
<dbReference type="RefSeq" id="WP_089055430.1">
    <property type="nucleotide sequence ID" value="NZ_MUHA01000026.1"/>
</dbReference>
<sequence length="183" mass="20271">MQSNLINRITIVLFSSILFLSCSSDLDFDQVDDLVLQPTFVANLAYFTITADQIEDNGSGFPIPPAVEDFDVFKNKFFNENLMKAEFNFEIENTINRGFEVDLILIDANNTSLETISLNVPTYTGGSNVIKYPAEVFEGERLVRLKKSVKIAFVVRIVPGSGTGAISGNLKLKSGAIVYMKIQ</sequence>
<reference evidence="1 2" key="1">
    <citation type="submission" date="2016-11" db="EMBL/GenBank/DDBJ databases">
        <title>Whole genomes of Flavobacteriaceae.</title>
        <authorList>
            <person name="Stine C."/>
            <person name="Li C."/>
            <person name="Tadesse D."/>
        </authorList>
    </citation>
    <scope>NUCLEOTIDE SEQUENCE [LARGE SCALE GENOMIC DNA]</scope>
    <source>
        <strain evidence="1 2">CCUG 59446</strain>
    </source>
</reference>